<dbReference type="Gene3D" id="3.40.30.10">
    <property type="entry name" value="Glutaredoxin"/>
    <property type="match status" value="1"/>
</dbReference>
<evidence type="ECO:0000313" key="4">
    <source>
        <dbReference type="Proteomes" id="UP000238180"/>
    </source>
</evidence>
<sequence>MKLPFTIAVLLISFSFFGQTPKNLVSDKQEKIKLEKLTIEKYNQLLSKDSIIIVDFNAKWCGPCKKLAPILEKVSKEKKIKLIKIDTDKNPELAQKLNVEGLPTLHYYKNGKLIWENLGFITEAELIKKLN</sequence>
<organism evidence="3 4">
    <name type="scientific">Flavobacterium columnare</name>
    <dbReference type="NCBI Taxonomy" id="996"/>
    <lineage>
        <taxon>Bacteria</taxon>
        <taxon>Pseudomonadati</taxon>
        <taxon>Bacteroidota</taxon>
        <taxon>Flavobacteriia</taxon>
        <taxon>Flavobacteriales</taxon>
        <taxon>Flavobacteriaceae</taxon>
        <taxon>Flavobacterium</taxon>
    </lineage>
</organism>
<dbReference type="RefSeq" id="WP_105196441.1">
    <property type="nucleotide sequence ID" value="NZ_OLKH01000103.1"/>
</dbReference>
<dbReference type="Proteomes" id="UP000238180">
    <property type="component" value="Unassembled WGS sequence"/>
</dbReference>
<dbReference type="CDD" id="cd02947">
    <property type="entry name" value="TRX_family"/>
    <property type="match status" value="1"/>
</dbReference>
<dbReference type="PROSITE" id="PS51352">
    <property type="entry name" value="THIOREDOXIN_2"/>
    <property type="match status" value="1"/>
</dbReference>
<evidence type="ECO:0000259" key="2">
    <source>
        <dbReference type="PROSITE" id="PS51352"/>
    </source>
</evidence>
<dbReference type="Pfam" id="PF00085">
    <property type="entry name" value="Thioredoxin"/>
    <property type="match status" value="1"/>
</dbReference>
<dbReference type="AlphaFoldDB" id="A0A2N9PC05"/>
<dbReference type="InterPro" id="IPR013766">
    <property type="entry name" value="Thioredoxin_domain"/>
</dbReference>
<dbReference type="GO" id="GO:0005737">
    <property type="term" value="C:cytoplasm"/>
    <property type="evidence" value="ECO:0007669"/>
    <property type="project" value="TreeGrafter"/>
</dbReference>
<dbReference type="GO" id="GO:0015035">
    <property type="term" value="F:protein-disulfide reductase activity"/>
    <property type="evidence" value="ECO:0007669"/>
    <property type="project" value="TreeGrafter"/>
</dbReference>
<reference evidence="3 4" key="1">
    <citation type="submission" date="2018-02" db="EMBL/GenBank/DDBJ databases">
        <authorList>
            <person name="Cohen D.B."/>
            <person name="Kent A.D."/>
        </authorList>
    </citation>
    <scope>NUCLEOTIDE SEQUENCE [LARGE SCALE GENOMIC DNA]</scope>
    <source>
        <strain evidence="3">CIP109753</strain>
    </source>
</reference>
<feature type="chain" id="PRO_5014919091" evidence="1">
    <location>
        <begin position="19"/>
        <end position="131"/>
    </location>
</feature>
<accession>A0A2N9PC05</accession>
<proteinExistence type="predicted"/>
<dbReference type="PANTHER" id="PTHR45663">
    <property type="entry name" value="GEO12009P1"/>
    <property type="match status" value="1"/>
</dbReference>
<feature type="domain" description="Thioredoxin" evidence="2">
    <location>
        <begin position="14"/>
        <end position="131"/>
    </location>
</feature>
<evidence type="ECO:0000313" key="3">
    <source>
        <dbReference type="EMBL" id="SPE77843.1"/>
    </source>
</evidence>
<evidence type="ECO:0000256" key="1">
    <source>
        <dbReference type="SAM" id="SignalP"/>
    </source>
</evidence>
<dbReference type="EMBL" id="OLKH01000103">
    <property type="protein sequence ID" value="SPE77843.1"/>
    <property type="molecule type" value="Genomic_DNA"/>
</dbReference>
<dbReference type="InterPro" id="IPR036249">
    <property type="entry name" value="Thioredoxin-like_sf"/>
</dbReference>
<keyword evidence="1" id="KW-0732">Signal</keyword>
<name>A0A2N9PC05_9FLAO</name>
<feature type="signal peptide" evidence="1">
    <location>
        <begin position="1"/>
        <end position="18"/>
    </location>
</feature>
<dbReference type="PRINTS" id="PR00421">
    <property type="entry name" value="THIOREDOXIN"/>
</dbReference>
<gene>
    <name evidence="3" type="primary">trxA_3</name>
    <name evidence="3" type="ORF">FLACOL_01853</name>
</gene>
<dbReference type="SUPFAM" id="SSF52833">
    <property type="entry name" value="Thioredoxin-like"/>
    <property type="match status" value="1"/>
</dbReference>
<protein>
    <submittedName>
        <fullName evidence="3">Thioredoxin</fullName>
    </submittedName>
</protein>
<dbReference type="PANTHER" id="PTHR45663:SF11">
    <property type="entry name" value="GEO12009P1"/>
    <property type="match status" value="1"/>
</dbReference>